<evidence type="ECO:0000256" key="2">
    <source>
        <dbReference type="ARBA" id="ARBA00004496"/>
    </source>
</evidence>
<dbReference type="SUPFAM" id="SSF48371">
    <property type="entry name" value="ARM repeat"/>
    <property type="match status" value="1"/>
</dbReference>
<accession>A0AAU9J0U6</accession>
<evidence type="ECO:0000256" key="1">
    <source>
        <dbReference type="ARBA" id="ARBA00004123"/>
    </source>
</evidence>
<dbReference type="GO" id="GO:0005737">
    <property type="term" value="C:cytoplasm"/>
    <property type="evidence" value="ECO:0007669"/>
    <property type="project" value="UniProtKB-SubCell"/>
</dbReference>
<gene>
    <name evidence="9" type="ORF">BSTOLATCC_MIC10040</name>
</gene>
<keyword evidence="7" id="KW-0539">Nucleus</keyword>
<dbReference type="PANTHER" id="PTHR12596">
    <property type="entry name" value="EXPORTIN 4,7-RELATED"/>
    <property type="match status" value="1"/>
</dbReference>
<keyword evidence="5" id="KW-0963">Cytoplasm</keyword>
<dbReference type="InterPro" id="IPR011989">
    <property type="entry name" value="ARM-like"/>
</dbReference>
<keyword evidence="10" id="KW-1185">Reference proteome</keyword>
<evidence type="ECO:0000256" key="4">
    <source>
        <dbReference type="ARBA" id="ARBA00022448"/>
    </source>
</evidence>
<dbReference type="Gene3D" id="1.25.10.10">
    <property type="entry name" value="Leucine-rich Repeat Variant"/>
    <property type="match status" value="1"/>
</dbReference>
<dbReference type="GO" id="GO:0006611">
    <property type="term" value="P:protein export from nucleus"/>
    <property type="evidence" value="ECO:0007669"/>
    <property type="project" value="TreeGrafter"/>
</dbReference>
<dbReference type="EMBL" id="CAJZBQ010000011">
    <property type="protein sequence ID" value="CAG9314244.1"/>
    <property type="molecule type" value="Genomic_DNA"/>
</dbReference>
<reference evidence="9" key="1">
    <citation type="submission" date="2021-09" db="EMBL/GenBank/DDBJ databases">
        <authorList>
            <consortium name="AG Swart"/>
            <person name="Singh M."/>
            <person name="Singh A."/>
            <person name="Seah K."/>
            <person name="Emmerich C."/>
        </authorList>
    </citation>
    <scope>NUCLEOTIDE SEQUENCE</scope>
    <source>
        <strain evidence="9">ATCC30299</strain>
    </source>
</reference>
<dbReference type="InterPro" id="IPR044189">
    <property type="entry name" value="XPO4/7-like"/>
</dbReference>
<proteinExistence type="inferred from homology"/>
<keyword evidence="6" id="KW-0653">Protein transport</keyword>
<evidence type="ECO:0000259" key="8">
    <source>
        <dbReference type="Pfam" id="PF25795"/>
    </source>
</evidence>
<dbReference type="GO" id="GO:0005643">
    <property type="term" value="C:nuclear pore"/>
    <property type="evidence" value="ECO:0007669"/>
    <property type="project" value="TreeGrafter"/>
</dbReference>
<keyword evidence="4" id="KW-0813">Transport</keyword>
<dbReference type="GO" id="GO:0005049">
    <property type="term" value="F:nuclear export signal receptor activity"/>
    <property type="evidence" value="ECO:0007669"/>
    <property type="project" value="InterPro"/>
</dbReference>
<organism evidence="9 10">
    <name type="scientific">Blepharisma stoltei</name>
    <dbReference type="NCBI Taxonomy" id="1481888"/>
    <lineage>
        <taxon>Eukaryota</taxon>
        <taxon>Sar</taxon>
        <taxon>Alveolata</taxon>
        <taxon>Ciliophora</taxon>
        <taxon>Postciliodesmatophora</taxon>
        <taxon>Heterotrichea</taxon>
        <taxon>Heterotrichida</taxon>
        <taxon>Blepharismidae</taxon>
        <taxon>Blepharisma</taxon>
    </lineage>
</organism>
<dbReference type="AlphaFoldDB" id="A0AAU9J0U6"/>
<protein>
    <recommendedName>
        <fullName evidence="8">Exportin-7/Ran-binding protein 17 TPR repeats domain-containing protein</fullName>
    </recommendedName>
</protein>
<name>A0AAU9J0U6_9CILI</name>
<evidence type="ECO:0000256" key="7">
    <source>
        <dbReference type="ARBA" id="ARBA00023242"/>
    </source>
</evidence>
<dbReference type="InterPro" id="IPR057947">
    <property type="entry name" value="TPR_XPO7/RBP17"/>
</dbReference>
<dbReference type="PANTHER" id="PTHR12596:SF2">
    <property type="entry name" value="EXPORTIN-7 ISOFORM X1"/>
    <property type="match status" value="1"/>
</dbReference>
<comment type="similarity">
    <text evidence="3">Belongs to the exportin family.</text>
</comment>
<comment type="subcellular location">
    <subcellularLocation>
        <location evidence="2">Cytoplasm</location>
    </subcellularLocation>
    <subcellularLocation>
        <location evidence="1">Nucleus</location>
    </subcellularLocation>
</comment>
<dbReference type="Proteomes" id="UP001162131">
    <property type="component" value="Unassembled WGS sequence"/>
</dbReference>
<sequence length="1063" mass="121646">MDENLVSEFLRQSSCFFSSNTEEQLPAHAYFQELVYNPIGLQLSSYVLLQDTSHQSVYLASQVLFNLITKKWSLFSHECRLSLYKHILSNLVSKGEDIYKAGNMVLLSLLRLLCRIARQSWNDSTEFTKLPTYALEFLTQSPVYICIGLQLIDTLIEDMSPSSENALTQHKRNAKQFQQDSLPALFGSCTSALALTLSESYSESDKSGIILLFLKILVNILEFGQNDAENTDFFEISPSQNPGWGTLQSIDTSRQIFELYQYMLRLSNKEAAQNCLKFQALYLSINKNFFTSQDIRISIIIQIVQGIREILQGKIGLDDETILYEFVRLVAKLTSSKALFDVKNHMNLLEFLGKIFYFTKNSIETDVPDNIIHYQLLFWDFLCPEVKTFPEDLKKCIVEITKSYITLMLTKDDRVDDEEMLLAELSVICSLSRADFEGITSWIIMKFEELALIVLTNQEAAVQLEIMVYILSVIIIENKKIYSKFVAPKRDGTIRPKASETTYEEHMINGNLAYHILQLMSYIDVNPSLKSTGLVKACLSFLRSFIKLYFNKEVSSNVSGTFTALASKLQLENESLVLSHILGKLFTHLQEATQNTYKVCLEMFSDIIDGTRLITHPLENSTFLVCGNIGFSDNNAIEILSTYSQNRFTFMDPLIINKSRRYFITAISRLYYMSNVKLSMSFEVLFSPISLCIETALQTNNIIMMQNALYDLRGVLEGSLDSDHMTKFFDWFYPKLSEPLSVFICSNWDKREIAIPFLKFLKELSFNRTERLSFAFKDSHKGFSLFKYCEKNIISFFTLILNSANPADLYTDKYKPISQALVIFTRLITSGCISLKALPKDLSIKQTLELALLSIVTIPIEDMISYVKIFKIVFELLQLITCTAELRALAFYSLPHDKSAQLLYIINEGIQSLDQSIALVSLVTLKNIVRDLCLPKEPPAYDIKLNFRMIQSEPLKKLLKTIFLMVLRGEAKNLGIINRILLGLINLNQVYYREICPELTFAQGTERQPLIVQGLEALWNNLNFNWFQLVGQDDPIQIEKNMHCAGSFEKRLEVFVKLLSQAA</sequence>
<evidence type="ECO:0000313" key="10">
    <source>
        <dbReference type="Proteomes" id="UP001162131"/>
    </source>
</evidence>
<comment type="caution">
    <text evidence="9">The sequence shown here is derived from an EMBL/GenBank/DDBJ whole genome shotgun (WGS) entry which is preliminary data.</text>
</comment>
<dbReference type="Pfam" id="PF25795">
    <property type="entry name" value="TPR_XPO7"/>
    <property type="match status" value="1"/>
</dbReference>
<feature type="domain" description="Exportin-7/Ran-binding protein 17 TPR repeats" evidence="8">
    <location>
        <begin position="411"/>
        <end position="610"/>
    </location>
</feature>
<evidence type="ECO:0000313" key="9">
    <source>
        <dbReference type="EMBL" id="CAG9314244.1"/>
    </source>
</evidence>
<evidence type="ECO:0000256" key="5">
    <source>
        <dbReference type="ARBA" id="ARBA00022490"/>
    </source>
</evidence>
<evidence type="ECO:0000256" key="3">
    <source>
        <dbReference type="ARBA" id="ARBA00009466"/>
    </source>
</evidence>
<dbReference type="InterPro" id="IPR016024">
    <property type="entry name" value="ARM-type_fold"/>
</dbReference>
<evidence type="ECO:0000256" key="6">
    <source>
        <dbReference type="ARBA" id="ARBA00022927"/>
    </source>
</evidence>